<accession>A0A1B6DP43</accession>
<dbReference type="EMBL" id="GEDC01009905">
    <property type="protein sequence ID" value="JAS27393.1"/>
    <property type="molecule type" value="Transcribed_RNA"/>
</dbReference>
<gene>
    <name evidence="1" type="ORF">g.817</name>
</gene>
<sequence length="182" mass="21067">ISGINKINHQYLESKIAVKMKPELSTNTSNEKFQKIKSTLYALEKHEMAFYRDQKQFLQERVDQIHALLSEALNQERFLLEWKEHHAECIERFIRENTCGKETLLAGQKRSDKELEILKAVLKGNCEPLSQVLNVKISWLISAISSTENNINHVMQAFDNLTSMIIDMKQALLEASQTVYDD</sequence>
<proteinExistence type="predicted"/>
<reference evidence="1" key="1">
    <citation type="submission" date="2015-12" db="EMBL/GenBank/DDBJ databases">
        <title>De novo transcriptome assembly of four potential Pierce s Disease insect vectors from Arizona vineyards.</title>
        <authorList>
            <person name="Tassone E.E."/>
        </authorList>
    </citation>
    <scope>NUCLEOTIDE SEQUENCE</scope>
</reference>
<evidence type="ECO:0000313" key="1">
    <source>
        <dbReference type="EMBL" id="JAS27393.1"/>
    </source>
</evidence>
<organism evidence="1">
    <name type="scientific">Clastoptera arizonana</name>
    <name type="common">Arizona spittle bug</name>
    <dbReference type="NCBI Taxonomy" id="38151"/>
    <lineage>
        <taxon>Eukaryota</taxon>
        <taxon>Metazoa</taxon>
        <taxon>Ecdysozoa</taxon>
        <taxon>Arthropoda</taxon>
        <taxon>Hexapoda</taxon>
        <taxon>Insecta</taxon>
        <taxon>Pterygota</taxon>
        <taxon>Neoptera</taxon>
        <taxon>Paraneoptera</taxon>
        <taxon>Hemiptera</taxon>
        <taxon>Auchenorrhyncha</taxon>
        <taxon>Cercopoidea</taxon>
        <taxon>Clastopteridae</taxon>
        <taxon>Clastoptera</taxon>
    </lineage>
</organism>
<feature type="non-terminal residue" evidence="1">
    <location>
        <position position="1"/>
    </location>
</feature>
<protein>
    <submittedName>
        <fullName evidence="1">Uncharacterized protein</fullName>
    </submittedName>
</protein>
<name>A0A1B6DP43_9HEMI</name>
<dbReference type="AlphaFoldDB" id="A0A1B6DP43"/>